<evidence type="ECO:0000313" key="1">
    <source>
        <dbReference type="EMBL" id="MBE9191569.1"/>
    </source>
</evidence>
<reference evidence="1 2" key="1">
    <citation type="submission" date="2020-10" db="EMBL/GenBank/DDBJ databases">
        <authorList>
            <person name="Castelo-Branco R."/>
            <person name="Eusebio N."/>
            <person name="Adriana R."/>
            <person name="Vieira A."/>
            <person name="Brugerolle De Fraissinette N."/>
            <person name="Rezende De Castro R."/>
            <person name="Schneider M.P."/>
            <person name="Vasconcelos V."/>
            <person name="Leao P.N."/>
        </authorList>
    </citation>
    <scope>NUCLEOTIDE SEQUENCE [LARGE SCALE GENOMIC DNA]</scope>
    <source>
        <strain evidence="1 2">LEGE 06123</strain>
    </source>
</reference>
<name>A0ABR9UTH3_9CHRO</name>
<sequence>MALASIDVNLYIKLVTNIKHLPSQDFYLSYDAEADVVYINFQNPAATADDSELTNDDIIIRYNKHEEIIGLTILHASKR</sequence>
<dbReference type="InterPro" id="IPR019270">
    <property type="entry name" value="DUF2283"/>
</dbReference>
<dbReference type="Proteomes" id="UP000651156">
    <property type="component" value="Unassembled WGS sequence"/>
</dbReference>
<organism evidence="1 2">
    <name type="scientific">Gloeocapsopsis crepidinum LEGE 06123</name>
    <dbReference type="NCBI Taxonomy" id="588587"/>
    <lineage>
        <taxon>Bacteria</taxon>
        <taxon>Bacillati</taxon>
        <taxon>Cyanobacteriota</taxon>
        <taxon>Cyanophyceae</taxon>
        <taxon>Oscillatoriophycideae</taxon>
        <taxon>Chroococcales</taxon>
        <taxon>Chroococcaceae</taxon>
        <taxon>Gloeocapsopsis</taxon>
    </lineage>
</organism>
<protein>
    <submittedName>
        <fullName evidence="1">DUF2283 domain-containing protein</fullName>
    </submittedName>
</protein>
<dbReference type="RefSeq" id="WP_193932703.1">
    <property type="nucleotide sequence ID" value="NZ_CAWPMZ010000067.1"/>
</dbReference>
<dbReference type="Pfam" id="PF10049">
    <property type="entry name" value="DUF2283"/>
    <property type="match status" value="1"/>
</dbReference>
<gene>
    <name evidence="1" type="ORF">IQ230_14670</name>
</gene>
<proteinExistence type="predicted"/>
<keyword evidence="2" id="KW-1185">Reference proteome</keyword>
<comment type="caution">
    <text evidence="1">The sequence shown here is derived from an EMBL/GenBank/DDBJ whole genome shotgun (WGS) entry which is preliminary data.</text>
</comment>
<dbReference type="EMBL" id="JADEWN010000035">
    <property type="protein sequence ID" value="MBE9191569.1"/>
    <property type="molecule type" value="Genomic_DNA"/>
</dbReference>
<evidence type="ECO:0000313" key="2">
    <source>
        <dbReference type="Proteomes" id="UP000651156"/>
    </source>
</evidence>
<accession>A0ABR9UTH3</accession>